<name>A0ABT4J071_9RHOB</name>
<dbReference type="PANTHER" id="PTHR48081:SF33">
    <property type="entry name" value="KYNURENINE FORMAMIDASE"/>
    <property type="match status" value="1"/>
</dbReference>
<protein>
    <submittedName>
        <fullName evidence="3">Alpha/beta hydrolase</fullName>
    </submittedName>
</protein>
<evidence type="ECO:0000256" key="1">
    <source>
        <dbReference type="ARBA" id="ARBA00022801"/>
    </source>
</evidence>
<organism evidence="3 4">
    <name type="scientific">Paracoccus benzoatiresistens</name>
    <dbReference type="NCBI Taxonomy" id="2997341"/>
    <lineage>
        <taxon>Bacteria</taxon>
        <taxon>Pseudomonadati</taxon>
        <taxon>Pseudomonadota</taxon>
        <taxon>Alphaproteobacteria</taxon>
        <taxon>Rhodobacterales</taxon>
        <taxon>Paracoccaceae</taxon>
        <taxon>Paracoccus</taxon>
    </lineage>
</organism>
<proteinExistence type="predicted"/>
<dbReference type="InterPro" id="IPR013094">
    <property type="entry name" value="AB_hydrolase_3"/>
</dbReference>
<dbReference type="SUPFAM" id="SSF53474">
    <property type="entry name" value="alpha/beta-Hydrolases"/>
    <property type="match status" value="1"/>
</dbReference>
<evidence type="ECO:0000259" key="2">
    <source>
        <dbReference type="Pfam" id="PF07859"/>
    </source>
</evidence>
<feature type="domain" description="Alpha/beta hydrolase fold-3" evidence="2">
    <location>
        <begin position="60"/>
        <end position="174"/>
    </location>
</feature>
<dbReference type="Pfam" id="PF07859">
    <property type="entry name" value="Abhydrolase_3"/>
    <property type="match status" value="1"/>
</dbReference>
<keyword evidence="4" id="KW-1185">Reference proteome</keyword>
<dbReference type="InterPro" id="IPR029058">
    <property type="entry name" value="AB_hydrolase_fold"/>
</dbReference>
<reference evidence="3" key="1">
    <citation type="submission" date="2022-12" db="EMBL/GenBank/DDBJ databases">
        <title>Paracoccus sp. EF6 isolated from a lake water.</title>
        <authorList>
            <person name="Liu H."/>
        </authorList>
    </citation>
    <scope>NUCLEOTIDE SEQUENCE</scope>
    <source>
        <strain evidence="3">EF6</strain>
    </source>
</reference>
<dbReference type="GO" id="GO:0016787">
    <property type="term" value="F:hydrolase activity"/>
    <property type="evidence" value="ECO:0007669"/>
    <property type="project" value="UniProtKB-KW"/>
</dbReference>
<comment type="caution">
    <text evidence="3">The sequence shown here is derived from an EMBL/GenBank/DDBJ whole genome shotgun (WGS) entry which is preliminary data.</text>
</comment>
<dbReference type="Proteomes" id="UP001149822">
    <property type="component" value="Unassembled WGS sequence"/>
</dbReference>
<evidence type="ECO:0000313" key="3">
    <source>
        <dbReference type="EMBL" id="MCZ0960497.1"/>
    </source>
</evidence>
<keyword evidence="1 3" id="KW-0378">Hydrolase</keyword>
<dbReference type="EMBL" id="JAPTYD010000002">
    <property type="protein sequence ID" value="MCZ0960497.1"/>
    <property type="molecule type" value="Genomic_DNA"/>
</dbReference>
<accession>A0ABT4J071</accession>
<sequence length="263" mass="28186">MLYQVTDWDDAYANGAHIPQAEDFVPLWQDASARFREAHPPEPLGRGHLFRPSRTAKGLMVFIHGGYWMAFGPGTWSHLAAGALAHGWAVAMPAYTLAPKAHISQMVPEVAAAITESAGRLDGPIALTGHSAGGHLAARMVCDDCTLPDAVAARVAACVPISPLADLRPLLRTEMNDTLRLDAAEAASESPALLAPRPGIPVTTWVGGMERPEFVRQARLLANIWAGLGAATDCVIDPGRHHFDVIERLKSPDSPLLARLLRP</sequence>
<dbReference type="Gene3D" id="3.40.50.1820">
    <property type="entry name" value="alpha/beta hydrolase"/>
    <property type="match status" value="1"/>
</dbReference>
<dbReference type="PANTHER" id="PTHR48081">
    <property type="entry name" value="AB HYDROLASE SUPERFAMILY PROTEIN C4A8.06C"/>
    <property type="match status" value="1"/>
</dbReference>
<gene>
    <name evidence="3" type="ORF">OU682_02550</name>
</gene>
<evidence type="ECO:0000313" key="4">
    <source>
        <dbReference type="Proteomes" id="UP001149822"/>
    </source>
</evidence>
<dbReference type="InterPro" id="IPR050300">
    <property type="entry name" value="GDXG_lipolytic_enzyme"/>
</dbReference>
<dbReference type="RefSeq" id="WP_268940496.1">
    <property type="nucleotide sequence ID" value="NZ_JAPTYD010000002.1"/>
</dbReference>